<sequence>MYPFLPDLSLKDINSEGNAERITDNTAECTKHIKTLTPGNKDYMNICNEFLKNLDMLTLLQADATPRNCESKSDLPIDYIDKCMYEIIAINEDKFQKRYVSECVDLYIKKKKNCAVGNKFNVSCTAIEAFKSSYEGTLRSAIKNINQFPSLSLISNSSEVDCFRNNLSSSLHQDGQTTKPGAMGQY</sequence>
<evidence type="ECO:0000313" key="2">
    <source>
        <dbReference type="Proteomes" id="UP000078560"/>
    </source>
</evidence>
<proteinExistence type="predicted"/>
<dbReference type="AlphaFoldDB" id="A0A1A8WFG5"/>
<reference evidence="2" key="1">
    <citation type="submission" date="2016-05" db="EMBL/GenBank/DDBJ databases">
        <authorList>
            <person name="Naeem Raeece"/>
        </authorList>
    </citation>
    <scope>NUCLEOTIDE SEQUENCE [LARGE SCALE GENOMIC DNA]</scope>
</reference>
<dbReference type="EMBL" id="FLQU01000843">
    <property type="protein sequence ID" value="SBS89936.1"/>
    <property type="molecule type" value="Genomic_DNA"/>
</dbReference>
<accession>A0A1A8WFG5</accession>
<gene>
    <name evidence="1" type="ORF">POVCU2_0058690</name>
</gene>
<evidence type="ECO:0000313" key="1">
    <source>
        <dbReference type="EMBL" id="SBS89936.1"/>
    </source>
</evidence>
<name>A0A1A8WFG5_PLAOA</name>
<protein>
    <submittedName>
        <fullName evidence="1">Uncharacterized protein</fullName>
    </submittedName>
</protein>
<organism evidence="1 2">
    <name type="scientific">Plasmodium ovale curtisi</name>
    <dbReference type="NCBI Taxonomy" id="864141"/>
    <lineage>
        <taxon>Eukaryota</taxon>
        <taxon>Sar</taxon>
        <taxon>Alveolata</taxon>
        <taxon>Apicomplexa</taxon>
        <taxon>Aconoidasida</taxon>
        <taxon>Haemosporida</taxon>
        <taxon>Plasmodiidae</taxon>
        <taxon>Plasmodium</taxon>
        <taxon>Plasmodium (Plasmodium)</taxon>
    </lineage>
</organism>
<dbReference type="Proteomes" id="UP000078560">
    <property type="component" value="Unassembled WGS sequence"/>
</dbReference>